<keyword evidence="9" id="KW-1185">Reference proteome</keyword>
<dbReference type="InterPro" id="IPR051401">
    <property type="entry name" value="GtrA_CellWall_Glycosyl"/>
</dbReference>
<comment type="caution">
    <text evidence="8">The sequence shown here is derived from an EMBL/GenBank/DDBJ whole genome shotgun (WGS) entry which is preliminary data.</text>
</comment>
<dbReference type="Proteomes" id="UP001596084">
    <property type="component" value="Unassembled WGS sequence"/>
</dbReference>
<feature type="domain" description="GtrA/DPMS transmembrane" evidence="7">
    <location>
        <begin position="11"/>
        <end position="123"/>
    </location>
</feature>
<evidence type="ECO:0000256" key="6">
    <source>
        <dbReference type="SAM" id="Phobius"/>
    </source>
</evidence>
<evidence type="ECO:0000313" key="8">
    <source>
        <dbReference type="EMBL" id="MFC5519983.1"/>
    </source>
</evidence>
<feature type="transmembrane region" description="Helical" evidence="6">
    <location>
        <begin position="70"/>
        <end position="91"/>
    </location>
</feature>
<evidence type="ECO:0000313" key="9">
    <source>
        <dbReference type="Proteomes" id="UP001596084"/>
    </source>
</evidence>
<dbReference type="PANTHER" id="PTHR38459">
    <property type="entry name" value="PROPHAGE BACTOPRENOL-LINKED GLUCOSE TRANSLOCASE HOMOLOG"/>
    <property type="match status" value="1"/>
</dbReference>
<accession>A0ABW0Q6F2</accession>
<proteinExistence type="inferred from homology"/>
<evidence type="ECO:0000256" key="2">
    <source>
        <dbReference type="ARBA" id="ARBA00009399"/>
    </source>
</evidence>
<dbReference type="PANTHER" id="PTHR38459:SF1">
    <property type="entry name" value="PROPHAGE BACTOPRENOL-LINKED GLUCOSE TRANSLOCASE HOMOLOG"/>
    <property type="match status" value="1"/>
</dbReference>
<keyword evidence="3 6" id="KW-0812">Transmembrane</keyword>
<dbReference type="RefSeq" id="WP_068833802.1">
    <property type="nucleotide sequence ID" value="NZ_JBHSMX010000008.1"/>
</dbReference>
<feature type="transmembrane region" description="Helical" evidence="6">
    <location>
        <begin position="40"/>
        <end position="58"/>
    </location>
</feature>
<sequence length="125" mass="13813">MTDPLRRGFWFLAVGAGAALTHMAVFALTQHRLWPELANAFGFVVAFFVSFGGHRLLTFRDAGTTVTQSFQRFLVTALAGFASNEGLFVLLLRVAGWPALMALFVALVLAAGQTFLLSRFWAFRR</sequence>
<name>A0ABW0Q6F2_9BURK</name>
<organism evidence="8 9">
    <name type="scientific">Polaromonas jejuensis</name>
    <dbReference type="NCBI Taxonomy" id="457502"/>
    <lineage>
        <taxon>Bacteria</taxon>
        <taxon>Pseudomonadati</taxon>
        <taxon>Pseudomonadota</taxon>
        <taxon>Betaproteobacteria</taxon>
        <taxon>Burkholderiales</taxon>
        <taxon>Comamonadaceae</taxon>
        <taxon>Polaromonas</taxon>
    </lineage>
</organism>
<evidence type="ECO:0000259" key="7">
    <source>
        <dbReference type="Pfam" id="PF04138"/>
    </source>
</evidence>
<feature type="transmembrane region" description="Helical" evidence="6">
    <location>
        <begin position="97"/>
        <end position="117"/>
    </location>
</feature>
<dbReference type="EMBL" id="JBHSMX010000008">
    <property type="protein sequence ID" value="MFC5519983.1"/>
    <property type="molecule type" value="Genomic_DNA"/>
</dbReference>
<evidence type="ECO:0000256" key="1">
    <source>
        <dbReference type="ARBA" id="ARBA00004141"/>
    </source>
</evidence>
<comment type="subcellular location">
    <subcellularLocation>
        <location evidence="1">Membrane</location>
        <topology evidence="1">Multi-pass membrane protein</topology>
    </subcellularLocation>
</comment>
<keyword evidence="4 6" id="KW-1133">Transmembrane helix</keyword>
<gene>
    <name evidence="8" type="ORF">ACFPP7_03505</name>
</gene>
<dbReference type="InterPro" id="IPR007267">
    <property type="entry name" value="GtrA_DPMS_TM"/>
</dbReference>
<keyword evidence="5 6" id="KW-0472">Membrane</keyword>
<feature type="transmembrane region" description="Helical" evidence="6">
    <location>
        <begin position="9"/>
        <end position="28"/>
    </location>
</feature>
<evidence type="ECO:0000256" key="5">
    <source>
        <dbReference type="ARBA" id="ARBA00023136"/>
    </source>
</evidence>
<evidence type="ECO:0000256" key="3">
    <source>
        <dbReference type="ARBA" id="ARBA00022692"/>
    </source>
</evidence>
<evidence type="ECO:0000256" key="4">
    <source>
        <dbReference type="ARBA" id="ARBA00022989"/>
    </source>
</evidence>
<reference evidence="9" key="1">
    <citation type="journal article" date="2019" name="Int. J. Syst. Evol. Microbiol.">
        <title>The Global Catalogue of Microorganisms (GCM) 10K type strain sequencing project: providing services to taxonomists for standard genome sequencing and annotation.</title>
        <authorList>
            <consortium name="The Broad Institute Genomics Platform"/>
            <consortium name="The Broad Institute Genome Sequencing Center for Infectious Disease"/>
            <person name="Wu L."/>
            <person name="Ma J."/>
        </authorList>
    </citation>
    <scope>NUCLEOTIDE SEQUENCE [LARGE SCALE GENOMIC DNA]</scope>
    <source>
        <strain evidence="9">CGMCC 4.7277</strain>
    </source>
</reference>
<comment type="similarity">
    <text evidence="2">Belongs to the GtrA family.</text>
</comment>
<dbReference type="Pfam" id="PF04138">
    <property type="entry name" value="GtrA_DPMS_TM"/>
    <property type="match status" value="1"/>
</dbReference>
<protein>
    <submittedName>
        <fullName evidence="8">GtrA family protein</fullName>
    </submittedName>
</protein>